<evidence type="ECO:0000313" key="2">
    <source>
        <dbReference type="Proteomes" id="UP000276260"/>
    </source>
</evidence>
<name>A0A3P3QUI9_9GAMM</name>
<reference evidence="1 2" key="1">
    <citation type="submission" date="2018-11" db="EMBL/GenBank/DDBJ databases">
        <title>Draft genome analysis of Rheinheimera mesophila isolated from an industrial waste site.</title>
        <authorList>
            <person name="Yu Q."/>
            <person name="Qi Y."/>
            <person name="Zhang H."/>
            <person name="Lu Y."/>
            <person name="Pu J."/>
        </authorList>
    </citation>
    <scope>NUCLEOTIDE SEQUENCE [LARGE SCALE GENOMIC DNA]</scope>
    <source>
        <strain evidence="1 2">IITR13</strain>
    </source>
</reference>
<organism evidence="1 2">
    <name type="scientific">Rheinheimera mesophila</name>
    <dbReference type="NCBI Taxonomy" id="1547515"/>
    <lineage>
        <taxon>Bacteria</taxon>
        <taxon>Pseudomonadati</taxon>
        <taxon>Pseudomonadota</taxon>
        <taxon>Gammaproteobacteria</taxon>
        <taxon>Chromatiales</taxon>
        <taxon>Chromatiaceae</taxon>
        <taxon>Rheinheimera</taxon>
    </lineage>
</organism>
<dbReference type="AlphaFoldDB" id="A0A3P3QUI9"/>
<keyword evidence="2" id="KW-1185">Reference proteome</keyword>
<dbReference type="Proteomes" id="UP000276260">
    <property type="component" value="Unassembled WGS sequence"/>
</dbReference>
<gene>
    <name evidence="1" type="ORF">EIK76_08215</name>
</gene>
<sequence>MNEASRLQRMRELGVRLQELRLLPSHPVNSYAGAALNFLFQNYQIEKPAGAPLDVTLRALATGLALRHNMRTRPDPDKVIDFFCRHYQVH</sequence>
<evidence type="ECO:0000313" key="1">
    <source>
        <dbReference type="EMBL" id="RRJ24020.1"/>
    </source>
</evidence>
<proteinExistence type="predicted"/>
<protein>
    <submittedName>
        <fullName evidence="1">Uncharacterized protein</fullName>
    </submittedName>
</protein>
<dbReference type="OrthoDB" id="5771062at2"/>
<accession>A0A3P3QUI9</accession>
<comment type="caution">
    <text evidence="1">The sequence shown here is derived from an EMBL/GenBank/DDBJ whole genome shotgun (WGS) entry which is preliminary data.</text>
</comment>
<dbReference type="RefSeq" id="WP_046518858.1">
    <property type="nucleotide sequence ID" value="NZ_LAVS01000005.1"/>
</dbReference>
<dbReference type="EMBL" id="RRCF01000001">
    <property type="protein sequence ID" value="RRJ24020.1"/>
    <property type="molecule type" value="Genomic_DNA"/>
</dbReference>